<dbReference type="EC" id="3.1.-.-" evidence="8"/>
<comment type="similarity">
    <text evidence="7 8">Belongs to the PINc/VapC protein family.</text>
</comment>
<evidence type="ECO:0000313" key="10">
    <source>
        <dbReference type="EMBL" id="RSX58357.1"/>
    </source>
</evidence>
<evidence type="ECO:0000256" key="6">
    <source>
        <dbReference type="ARBA" id="ARBA00022842"/>
    </source>
</evidence>
<dbReference type="GO" id="GO:0000287">
    <property type="term" value="F:magnesium ion binding"/>
    <property type="evidence" value="ECO:0007669"/>
    <property type="project" value="UniProtKB-UniRule"/>
</dbReference>
<keyword evidence="4 8" id="KW-0479">Metal-binding</keyword>
<dbReference type="Pfam" id="PF01850">
    <property type="entry name" value="PIN"/>
    <property type="match status" value="1"/>
</dbReference>
<dbReference type="Gene3D" id="3.40.50.1010">
    <property type="entry name" value="5'-nuclease"/>
    <property type="match status" value="1"/>
</dbReference>
<proteinExistence type="inferred from homology"/>
<reference evidence="10 11" key="1">
    <citation type="submission" date="2018-09" db="EMBL/GenBank/DDBJ databases">
        <title>Characterization of the phylogenetic diversity of five novel species belonging to the genus Bifidobacterium.</title>
        <authorList>
            <person name="Lugli G.A."/>
            <person name="Duranti S."/>
            <person name="Milani C."/>
        </authorList>
    </citation>
    <scope>NUCLEOTIDE SEQUENCE [LARGE SCALE GENOMIC DNA]</scope>
    <source>
        <strain evidence="10 11">2033B</strain>
    </source>
</reference>
<protein>
    <recommendedName>
        <fullName evidence="8">Ribonuclease VapC</fullName>
        <shortName evidence="8">RNase VapC</shortName>
        <ecNumber evidence="8">3.1.-.-</ecNumber>
    </recommendedName>
    <alternativeName>
        <fullName evidence="8">Toxin VapC</fullName>
    </alternativeName>
</protein>
<keyword evidence="11" id="KW-1185">Reference proteome</keyword>
<gene>
    <name evidence="8" type="primary">vapC</name>
    <name evidence="10" type="ORF">D2E24_0235</name>
</gene>
<keyword evidence="8" id="KW-0800">Toxin</keyword>
<accession>A0A430FW68</accession>
<dbReference type="InterPro" id="IPR022907">
    <property type="entry name" value="VapC_family"/>
</dbReference>
<feature type="binding site" evidence="8">
    <location>
        <position position="7"/>
    </location>
    <ligand>
        <name>Mg(2+)</name>
        <dbReference type="ChEBI" id="CHEBI:18420"/>
    </ligand>
</feature>
<dbReference type="RefSeq" id="WP_125967520.1">
    <property type="nucleotide sequence ID" value="NZ_QXGK01000002.1"/>
</dbReference>
<feature type="domain" description="PIN" evidence="9">
    <location>
        <begin position="4"/>
        <end position="125"/>
    </location>
</feature>
<keyword evidence="3 8" id="KW-0540">Nuclease</keyword>
<dbReference type="GO" id="GO:0004540">
    <property type="term" value="F:RNA nuclease activity"/>
    <property type="evidence" value="ECO:0007669"/>
    <property type="project" value="InterPro"/>
</dbReference>
<sequence length="146" mass="16136">MTGIILDTNVISELVRPRPSASVLDWFSHTDSRQLATTSITVAELFSGIRRMPEGQRRRQLAKAIDFALLPLLDSIHPFNATAAIEYAEVRDIRERAGRPIGVQDAMIAAIARSQDAALATRNVRDFEGTGVTVVDPWHRTDADAR</sequence>
<evidence type="ECO:0000256" key="1">
    <source>
        <dbReference type="ARBA" id="ARBA00001946"/>
    </source>
</evidence>
<keyword evidence="5 8" id="KW-0378">Hydrolase</keyword>
<dbReference type="AlphaFoldDB" id="A0A430FW68"/>
<evidence type="ECO:0000259" key="9">
    <source>
        <dbReference type="Pfam" id="PF01850"/>
    </source>
</evidence>
<name>A0A430FW68_9BIFI</name>
<dbReference type="CDD" id="cd18731">
    <property type="entry name" value="PIN_NgFitB-like"/>
    <property type="match status" value="1"/>
</dbReference>
<dbReference type="PANTHER" id="PTHR33653:SF1">
    <property type="entry name" value="RIBONUCLEASE VAPC2"/>
    <property type="match status" value="1"/>
</dbReference>
<evidence type="ECO:0000256" key="5">
    <source>
        <dbReference type="ARBA" id="ARBA00022801"/>
    </source>
</evidence>
<dbReference type="HAMAP" id="MF_00265">
    <property type="entry name" value="VapC_Nob1"/>
    <property type="match status" value="1"/>
</dbReference>
<comment type="caution">
    <text evidence="10">The sequence shown here is derived from an EMBL/GenBank/DDBJ whole genome shotgun (WGS) entry which is preliminary data.</text>
</comment>
<dbReference type="PANTHER" id="PTHR33653">
    <property type="entry name" value="RIBONUCLEASE VAPC2"/>
    <property type="match status" value="1"/>
</dbReference>
<keyword evidence="2 8" id="KW-1277">Toxin-antitoxin system</keyword>
<comment type="function">
    <text evidence="8">Toxic component of a toxin-antitoxin (TA) system. An RNase.</text>
</comment>
<evidence type="ECO:0000256" key="7">
    <source>
        <dbReference type="ARBA" id="ARBA00038093"/>
    </source>
</evidence>
<dbReference type="GO" id="GO:0016787">
    <property type="term" value="F:hydrolase activity"/>
    <property type="evidence" value="ECO:0007669"/>
    <property type="project" value="UniProtKB-KW"/>
</dbReference>
<evidence type="ECO:0000256" key="8">
    <source>
        <dbReference type="HAMAP-Rule" id="MF_00265"/>
    </source>
</evidence>
<dbReference type="InterPro" id="IPR029060">
    <property type="entry name" value="PIN-like_dom_sf"/>
</dbReference>
<organism evidence="10 11">
    <name type="scientific">Bifidobacterium samirii</name>
    <dbReference type="NCBI Taxonomy" id="2306974"/>
    <lineage>
        <taxon>Bacteria</taxon>
        <taxon>Bacillati</taxon>
        <taxon>Actinomycetota</taxon>
        <taxon>Actinomycetes</taxon>
        <taxon>Bifidobacteriales</taxon>
        <taxon>Bifidobacteriaceae</taxon>
        <taxon>Bifidobacterium</taxon>
    </lineage>
</organism>
<evidence type="ECO:0000256" key="4">
    <source>
        <dbReference type="ARBA" id="ARBA00022723"/>
    </source>
</evidence>
<dbReference type="InterPro" id="IPR050556">
    <property type="entry name" value="Type_II_TA_system_RNase"/>
</dbReference>
<evidence type="ECO:0000313" key="11">
    <source>
        <dbReference type="Proteomes" id="UP000287470"/>
    </source>
</evidence>
<dbReference type="OrthoDB" id="9804823at2"/>
<evidence type="ECO:0000256" key="3">
    <source>
        <dbReference type="ARBA" id="ARBA00022722"/>
    </source>
</evidence>
<comment type="cofactor">
    <cofactor evidence="1 8">
        <name>Mg(2+)</name>
        <dbReference type="ChEBI" id="CHEBI:18420"/>
    </cofactor>
</comment>
<dbReference type="Proteomes" id="UP000287470">
    <property type="component" value="Unassembled WGS sequence"/>
</dbReference>
<dbReference type="GO" id="GO:0090729">
    <property type="term" value="F:toxin activity"/>
    <property type="evidence" value="ECO:0007669"/>
    <property type="project" value="UniProtKB-KW"/>
</dbReference>
<dbReference type="EMBL" id="QXGK01000002">
    <property type="protein sequence ID" value="RSX58357.1"/>
    <property type="molecule type" value="Genomic_DNA"/>
</dbReference>
<evidence type="ECO:0000256" key="2">
    <source>
        <dbReference type="ARBA" id="ARBA00022649"/>
    </source>
</evidence>
<feature type="binding site" evidence="8">
    <location>
        <position position="105"/>
    </location>
    <ligand>
        <name>Mg(2+)</name>
        <dbReference type="ChEBI" id="CHEBI:18420"/>
    </ligand>
</feature>
<dbReference type="SUPFAM" id="SSF88723">
    <property type="entry name" value="PIN domain-like"/>
    <property type="match status" value="1"/>
</dbReference>
<keyword evidence="6 8" id="KW-0460">Magnesium</keyword>
<dbReference type="InterPro" id="IPR002716">
    <property type="entry name" value="PIN_dom"/>
</dbReference>